<dbReference type="InterPro" id="IPR029044">
    <property type="entry name" value="Nucleotide-diphossugar_trans"/>
</dbReference>
<keyword evidence="2 4" id="KW-0808">Transferase</keyword>
<keyword evidence="1" id="KW-0328">Glycosyltransferase</keyword>
<evidence type="ECO:0000313" key="4">
    <source>
        <dbReference type="EMBL" id="PRD48308.1"/>
    </source>
</evidence>
<dbReference type="OrthoDB" id="695971at2"/>
<proteinExistence type="predicted"/>
<dbReference type="SUPFAM" id="SSF53448">
    <property type="entry name" value="Nucleotide-diphospho-sugar transferases"/>
    <property type="match status" value="1"/>
</dbReference>
<accession>A0A2S9J684</accession>
<dbReference type="Pfam" id="PF01501">
    <property type="entry name" value="Glyco_transf_8"/>
    <property type="match status" value="1"/>
</dbReference>
<dbReference type="AlphaFoldDB" id="A0A2S9J684"/>
<dbReference type="InterPro" id="IPR050748">
    <property type="entry name" value="Glycosyltrans_8_dom-fam"/>
</dbReference>
<keyword evidence="5" id="KW-1185">Reference proteome</keyword>
<dbReference type="RefSeq" id="WP_105716334.1">
    <property type="nucleotide sequence ID" value="NZ_PVBQ01000004.1"/>
</dbReference>
<dbReference type="InterPro" id="IPR002495">
    <property type="entry name" value="Glyco_trans_8"/>
</dbReference>
<gene>
    <name evidence="4" type="ORF">C5745_06810</name>
</gene>
<evidence type="ECO:0000256" key="3">
    <source>
        <dbReference type="ARBA" id="ARBA00022723"/>
    </source>
</evidence>
<evidence type="ECO:0000313" key="5">
    <source>
        <dbReference type="Proteomes" id="UP000239711"/>
    </source>
</evidence>
<dbReference type="CDD" id="cd04194">
    <property type="entry name" value="GT8_A4GalT_like"/>
    <property type="match status" value="1"/>
</dbReference>
<dbReference type="GO" id="GO:0016757">
    <property type="term" value="F:glycosyltransferase activity"/>
    <property type="evidence" value="ECO:0007669"/>
    <property type="project" value="UniProtKB-KW"/>
</dbReference>
<sequence>MQKYGKESIPLVVAFTPNYFVPAANCLLSILEHSDPTASFHVICLLTEALSDDMKSAIEQLDSGRLTMRYINLQGKLGDIYVVERYTVAASYRLLLPDLLPEYNKVIYVDCDMVVRNDLANLYYKTDIADYYLAAVFEASLDSQLDYLDHLGVKAGNYINSGFLLMNLVKLRADGMVQKLLHAAKKTYLQFPDQDVLNQLCQGKILGLPPYYNSIRTFYLPQYKPVFLRYYTEADWQAVKEHGTVHYTGGKPWDIFTVQFDVWWRYYERLPEVIRNKWKPNKRMYCLYKISNTRIGRYCLHGLQQLVRRFKYGIS</sequence>
<dbReference type="PANTHER" id="PTHR13778:SF47">
    <property type="entry name" value="LIPOPOLYSACCHARIDE 1,3-GALACTOSYLTRANSFERASE"/>
    <property type="match status" value="1"/>
</dbReference>
<keyword evidence="3" id="KW-0479">Metal-binding</keyword>
<comment type="caution">
    <text evidence="4">The sequence shown here is derived from an EMBL/GenBank/DDBJ whole genome shotgun (WGS) entry which is preliminary data.</text>
</comment>
<dbReference type="GO" id="GO:0046872">
    <property type="term" value="F:metal ion binding"/>
    <property type="evidence" value="ECO:0007669"/>
    <property type="project" value="UniProtKB-KW"/>
</dbReference>
<evidence type="ECO:0000256" key="1">
    <source>
        <dbReference type="ARBA" id="ARBA00022676"/>
    </source>
</evidence>
<protein>
    <submittedName>
        <fullName evidence="4">Glycosyltransferase family 8 protein</fullName>
    </submittedName>
</protein>
<reference evidence="4 5" key="1">
    <citation type="submission" date="2018-02" db="EMBL/GenBank/DDBJ databases">
        <title>The draft genome of Sphingobacterium sp. 5JN-11.</title>
        <authorList>
            <person name="Liu L."/>
            <person name="Li L."/>
            <person name="Liang L."/>
            <person name="Zhang X."/>
            <person name="Wang T."/>
        </authorList>
    </citation>
    <scope>NUCLEOTIDE SEQUENCE [LARGE SCALE GENOMIC DNA]</scope>
    <source>
        <strain evidence="4 5">5JN-11</strain>
    </source>
</reference>
<evidence type="ECO:0000256" key="2">
    <source>
        <dbReference type="ARBA" id="ARBA00022679"/>
    </source>
</evidence>
<dbReference type="Proteomes" id="UP000239711">
    <property type="component" value="Unassembled WGS sequence"/>
</dbReference>
<organism evidence="4 5">
    <name type="scientific">Sphingobacterium haloxyli</name>
    <dbReference type="NCBI Taxonomy" id="2100533"/>
    <lineage>
        <taxon>Bacteria</taxon>
        <taxon>Pseudomonadati</taxon>
        <taxon>Bacteroidota</taxon>
        <taxon>Sphingobacteriia</taxon>
        <taxon>Sphingobacteriales</taxon>
        <taxon>Sphingobacteriaceae</taxon>
        <taxon>Sphingobacterium</taxon>
    </lineage>
</organism>
<dbReference type="EMBL" id="PVBQ01000004">
    <property type="protein sequence ID" value="PRD48308.1"/>
    <property type="molecule type" value="Genomic_DNA"/>
</dbReference>
<dbReference type="PANTHER" id="PTHR13778">
    <property type="entry name" value="GLYCOSYLTRANSFERASE 8 DOMAIN-CONTAINING PROTEIN"/>
    <property type="match status" value="1"/>
</dbReference>
<dbReference type="Gene3D" id="3.90.550.10">
    <property type="entry name" value="Spore Coat Polysaccharide Biosynthesis Protein SpsA, Chain A"/>
    <property type="match status" value="1"/>
</dbReference>
<name>A0A2S9J684_9SPHI</name>